<gene>
    <name evidence="2" type="ORF">PCAL00307_LOCUS13484</name>
    <name evidence="3" type="ORF">PECAL_5P27380</name>
</gene>
<feature type="compositionally biased region" description="Basic residues" evidence="1">
    <location>
        <begin position="146"/>
        <end position="157"/>
    </location>
</feature>
<dbReference type="EMBL" id="HBIW01015632">
    <property type="protein sequence ID" value="CAE0698048.1"/>
    <property type="molecule type" value="Transcribed_RNA"/>
</dbReference>
<evidence type="ECO:0000313" key="3">
    <source>
        <dbReference type="EMBL" id="CAH0378218.1"/>
    </source>
</evidence>
<protein>
    <submittedName>
        <fullName evidence="2">Uncharacterized protein</fullName>
    </submittedName>
</protein>
<keyword evidence="4" id="KW-1185">Reference proteome</keyword>
<name>A0A7S3ZYQ2_9STRA</name>
<dbReference type="Gene3D" id="2.30.130.30">
    <property type="entry name" value="Hypothetical protein"/>
    <property type="match status" value="1"/>
</dbReference>
<accession>A0A7S3ZYQ2</accession>
<feature type="compositionally biased region" description="Basic residues" evidence="1">
    <location>
        <begin position="123"/>
        <end position="132"/>
    </location>
</feature>
<evidence type="ECO:0000313" key="2">
    <source>
        <dbReference type="EMBL" id="CAE0698048.1"/>
    </source>
</evidence>
<evidence type="ECO:0000256" key="1">
    <source>
        <dbReference type="SAM" id="MobiDB-lite"/>
    </source>
</evidence>
<feature type="region of interest" description="Disordered" evidence="1">
    <location>
        <begin position="123"/>
        <end position="160"/>
    </location>
</feature>
<reference evidence="3" key="2">
    <citation type="submission" date="2021-11" db="EMBL/GenBank/DDBJ databases">
        <authorList>
            <consortium name="Genoscope - CEA"/>
            <person name="William W."/>
        </authorList>
    </citation>
    <scope>NUCLEOTIDE SEQUENCE</scope>
</reference>
<dbReference type="SUPFAM" id="SSF88697">
    <property type="entry name" value="PUA domain-like"/>
    <property type="match status" value="1"/>
</dbReference>
<dbReference type="EMBL" id="CAKKNE010000005">
    <property type="protein sequence ID" value="CAH0378218.1"/>
    <property type="molecule type" value="Genomic_DNA"/>
</dbReference>
<reference evidence="2" key="1">
    <citation type="submission" date="2021-01" db="EMBL/GenBank/DDBJ databases">
        <authorList>
            <person name="Corre E."/>
            <person name="Pelletier E."/>
            <person name="Niang G."/>
            <person name="Scheremetjew M."/>
            <person name="Finn R."/>
            <person name="Kale V."/>
            <person name="Holt S."/>
            <person name="Cochrane G."/>
            <person name="Meng A."/>
            <person name="Brown T."/>
            <person name="Cohen L."/>
        </authorList>
    </citation>
    <scope>NUCLEOTIDE SEQUENCE</scope>
    <source>
        <strain evidence="2">CCMP1756</strain>
    </source>
</reference>
<dbReference type="OrthoDB" id="46257at2759"/>
<sequence>MSSPAAPAGSSTPADATETATICHLAGTLTASECAGDWFYAAEGERWPFRLAVLDERDTGVDERTLLLRGSFEHAGGIADDDLELTICNNDVSGSGSSRFGAYTVVGTVHGDSIQIRKLKNVLPKKRRRRSTKKVDEDASRELDKPKKRKKKQKLVARKPPAEGAQLLVKWAGDDGSDREDGRYPCVLRGGQLYGDWEEPVPFDPDDDDWRYGEGAYKQRALDFVARFCAKLPPPPKEPKKRQKRVDIPPVEAIGDLVAEMAEFVADNAPEDIQNAYACSLHPAEYLRRWARGDSLLRPLRGLNVQHPWAPMLLDGSKVIEARTYDIDDKGGFGNEWFWVVETPGKQRQRGQRARITGCVKFCREAVRYTSLDQWRADEDKHRIAAGSDYDWDGRGAMFGWRVERVMVLREPVPGPDRKGTINSKPVPRLVPRDGWVVA</sequence>
<dbReference type="AlphaFoldDB" id="A0A7S3ZYQ2"/>
<organism evidence="2">
    <name type="scientific">Pelagomonas calceolata</name>
    <dbReference type="NCBI Taxonomy" id="35677"/>
    <lineage>
        <taxon>Eukaryota</taxon>
        <taxon>Sar</taxon>
        <taxon>Stramenopiles</taxon>
        <taxon>Ochrophyta</taxon>
        <taxon>Pelagophyceae</taxon>
        <taxon>Pelagomonadales</taxon>
        <taxon>Pelagomonadaceae</taxon>
        <taxon>Pelagomonas</taxon>
    </lineage>
</organism>
<feature type="compositionally biased region" description="Basic and acidic residues" evidence="1">
    <location>
        <begin position="133"/>
        <end position="145"/>
    </location>
</feature>
<proteinExistence type="predicted"/>
<dbReference type="InterPro" id="IPR015947">
    <property type="entry name" value="PUA-like_sf"/>
</dbReference>
<evidence type="ECO:0000313" key="4">
    <source>
        <dbReference type="Proteomes" id="UP000789595"/>
    </source>
</evidence>
<dbReference type="Proteomes" id="UP000789595">
    <property type="component" value="Unassembled WGS sequence"/>
</dbReference>